<organism evidence="3 5">
    <name type="scientific">Gordonia amicalis</name>
    <dbReference type="NCBI Taxonomy" id="89053"/>
    <lineage>
        <taxon>Bacteria</taxon>
        <taxon>Bacillati</taxon>
        <taxon>Actinomycetota</taxon>
        <taxon>Actinomycetes</taxon>
        <taxon>Mycobacteriales</taxon>
        <taxon>Gordoniaceae</taxon>
        <taxon>Gordonia</taxon>
    </lineage>
</organism>
<accession>A0AAE4R6L1</accession>
<proteinExistence type="predicted"/>
<sequence>MTEKLTVDPDDIKKAGEGINGVIDGLGDTGAAAGYTAALGRGYGDLDLDGKSIGHADPKAGLEEYCDRWEWGVRALVTGAAELSRGLGLGASHYEREEKWAEGQFKDMVMDIAGDPSLTPEDIKKMSWGDLWDHNRNVLTNPEWSLSDAEKQRHLDFAEENRESFLNDLATIKRHQMDPRTLIEDTMDGFEREGFTAGEPPGDERTVRAPDSAGTPHD</sequence>
<dbReference type="Proteomes" id="UP001185922">
    <property type="component" value="Unassembled WGS sequence"/>
</dbReference>
<dbReference type="EMBL" id="JAWLKH010000034">
    <property type="protein sequence ID" value="MDV6314435.1"/>
    <property type="molecule type" value="Genomic_DNA"/>
</dbReference>
<feature type="region of interest" description="Disordered" evidence="1">
    <location>
        <begin position="190"/>
        <end position="218"/>
    </location>
</feature>
<gene>
    <name evidence="2" type="ORF">R3P94_08785</name>
    <name evidence="3" type="ORF">R3Q15_21560</name>
</gene>
<evidence type="ECO:0000313" key="3">
    <source>
        <dbReference type="EMBL" id="MDV6314435.1"/>
    </source>
</evidence>
<dbReference type="Proteomes" id="UP001185779">
    <property type="component" value="Unassembled WGS sequence"/>
</dbReference>
<protein>
    <submittedName>
        <fullName evidence="3">Uncharacterized protein</fullName>
    </submittedName>
</protein>
<dbReference type="AlphaFoldDB" id="A0AAE4R6L1"/>
<evidence type="ECO:0000313" key="2">
    <source>
        <dbReference type="EMBL" id="MDV6307421.1"/>
    </source>
</evidence>
<dbReference type="GeneID" id="77172835"/>
<dbReference type="EMBL" id="JAWLKI010000007">
    <property type="protein sequence ID" value="MDV6307421.1"/>
    <property type="molecule type" value="Genomic_DNA"/>
</dbReference>
<reference evidence="3 4" key="1">
    <citation type="submission" date="2023-10" db="EMBL/GenBank/DDBJ databases">
        <title>Development of a sustainable strategy for remediation of hydrocarbon-contaminated territories based on the waste exchange concept.</title>
        <authorList>
            <person name="Krivoruchko A."/>
        </authorList>
    </citation>
    <scope>NUCLEOTIDE SEQUENCE</scope>
    <source>
        <strain evidence="2 4">IEGM 1266</strain>
        <strain evidence="3">IEGM 1279</strain>
    </source>
</reference>
<evidence type="ECO:0000313" key="4">
    <source>
        <dbReference type="Proteomes" id="UP001185779"/>
    </source>
</evidence>
<keyword evidence="4" id="KW-1185">Reference proteome</keyword>
<dbReference type="RefSeq" id="WP_024497987.1">
    <property type="nucleotide sequence ID" value="NZ_CP091855.1"/>
</dbReference>
<evidence type="ECO:0000313" key="5">
    <source>
        <dbReference type="Proteomes" id="UP001185922"/>
    </source>
</evidence>
<comment type="caution">
    <text evidence="3">The sequence shown here is derived from an EMBL/GenBank/DDBJ whole genome shotgun (WGS) entry which is preliminary data.</text>
</comment>
<evidence type="ECO:0000256" key="1">
    <source>
        <dbReference type="SAM" id="MobiDB-lite"/>
    </source>
</evidence>
<name>A0AAE4R6L1_9ACTN</name>